<organism evidence="6 7">
    <name type="scientific">Amphibalanus amphitrite</name>
    <name type="common">Striped barnacle</name>
    <name type="synonym">Balanus amphitrite</name>
    <dbReference type="NCBI Taxonomy" id="1232801"/>
    <lineage>
        <taxon>Eukaryota</taxon>
        <taxon>Metazoa</taxon>
        <taxon>Ecdysozoa</taxon>
        <taxon>Arthropoda</taxon>
        <taxon>Crustacea</taxon>
        <taxon>Multicrustacea</taxon>
        <taxon>Cirripedia</taxon>
        <taxon>Thoracica</taxon>
        <taxon>Thoracicalcarea</taxon>
        <taxon>Balanomorpha</taxon>
        <taxon>Balanoidea</taxon>
        <taxon>Balanidae</taxon>
        <taxon>Amphibalaninae</taxon>
        <taxon>Amphibalanus</taxon>
    </lineage>
</organism>
<dbReference type="SUPFAM" id="SSF50249">
    <property type="entry name" value="Nucleic acid-binding proteins"/>
    <property type="match status" value="2"/>
</dbReference>
<dbReference type="InterPro" id="IPR012340">
    <property type="entry name" value="NA-bd_OB-fold"/>
</dbReference>
<proteinExistence type="predicted"/>
<dbReference type="EMBL" id="VIIS01001102">
    <property type="protein sequence ID" value="KAF0302009.1"/>
    <property type="molecule type" value="Genomic_DNA"/>
</dbReference>
<dbReference type="GO" id="GO:0006364">
    <property type="term" value="P:rRNA processing"/>
    <property type="evidence" value="ECO:0007669"/>
    <property type="project" value="InterPro"/>
</dbReference>
<feature type="region of interest" description="Disordered" evidence="4">
    <location>
        <begin position="871"/>
        <end position="926"/>
    </location>
</feature>
<dbReference type="PROSITE" id="PS50126">
    <property type="entry name" value="S1"/>
    <property type="match status" value="3"/>
</dbReference>
<dbReference type="PANTHER" id="PTHR23270:SF10">
    <property type="entry name" value="PROTEIN RRP5 HOMOLOG"/>
    <property type="match status" value="1"/>
</dbReference>
<feature type="compositionally biased region" description="Basic and acidic residues" evidence="4">
    <location>
        <begin position="871"/>
        <end position="892"/>
    </location>
</feature>
<evidence type="ECO:0000256" key="2">
    <source>
        <dbReference type="ARBA" id="ARBA00022737"/>
    </source>
</evidence>
<gene>
    <name evidence="6" type="primary">PDCD11_1</name>
    <name evidence="6" type="ORF">FJT64_002995</name>
</gene>
<evidence type="ECO:0000256" key="4">
    <source>
        <dbReference type="SAM" id="MobiDB-lite"/>
    </source>
</evidence>
<dbReference type="AlphaFoldDB" id="A0A6A4W9Z3"/>
<keyword evidence="7" id="KW-1185">Reference proteome</keyword>
<dbReference type="FunFam" id="2.40.50.140:FF:000103">
    <property type="entry name" value="protein RRP5 homolog"/>
    <property type="match status" value="1"/>
</dbReference>
<dbReference type="InterPro" id="IPR048059">
    <property type="entry name" value="Rrp5_S1_rpt_hs1_sc1"/>
</dbReference>
<evidence type="ECO:0000313" key="6">
    <source>
        <dbReference type="EMBL" id="KAF0302009.1"/>
    </source>
</evidence>
<keyword evidence="2" id="KW-0677">Repeat</keyword>
<evidence type="ECO:0000256" key="3">
    <source>
        <dbReference type="ARBA" id="ARBA00023242"/>
    </source>
</evidence>
<evidence type="ECO:0000259" key="5">
    <source>
        <dbReference type="PROSITE" id="PS50126"/>
    </source>
</evidence>
<dbReference type="Pfam" id="PF23459">
    <property type="entry name" value="S1_RRP5"/>
    <property type="match status" value="1"/>
</dbReference>
<dbReference type="SMART" id="SM00316">
    <property type="entry name" value="S1"/>
    <property type="match status" value="5"/>
</dbReference>
<dbReference type="InterPro" id="IPR045209">
    <property type="entry name" value="Rrp5"/>
</dbReference>
<dbReference type="GO" id="GO:0032040">
    <property type="term" value="C:small-subunit processome"/>
    <property type="evidence" value="ECO:0007669"/>
    <property type="project" value="TreeGrafter"/>
</dbReference>
<sequence length="926" mass="99269">MWLVHHHSPVTIFQDLEAQMVLLGRVKQVEEFHLLVSLPCHLVGSVPLTNISSTYSRLVGSQQDGESAPVLSDLFSAGQYVSCMVTKVDQSGHKVRNTLSVRPEDVNSSLPASALGPGLQMLQCSVKSEEDNVFDIDCGIAGTRAVLPKSALGADPPALVAGQVLWCLVDSVRAGDGLHTLTLSADPARLNGAEPSAECGLTRQTLLPGMRLPITVAKVLPGGLQVRLPFGVTGLIYKTQLDEPADCPDDYNPGAAAHARILYTLPVLRRVYLSLRPAVCRLPATEPDTDLLTESAGERLSAQVLDSDQHGVRMVLGDGEEGGAVAYAPVWHARRVGAGRWQRGEKASCTLLAYDAMDEVYIASMKGGKDAPKQAPSLEVGAKVTCRVKELLDQGCKVELDGGVFGFIPNHHLTNVPVKNLQTMFPVGKKLKCKVIHSDPERRRLVLTHNARLVNTGIGLAADSDQLKRGSTHHWIVTKVLERGLIMTGYSDLSGFVPAAFAGSALDDFFPGQIVQCSVHKVRQPSADGGGDRRVTLCPVREAGQQPWCGRVCTARVTGRAADRLLVITEDGQRAELPAGHLTDVPEHAAAQLARYKTGDEIEVVGLVAVGKKLVVSAKPLFLEYVKNKRYPSSAEEVVAGVRVPGSVIHSDERGVVVAFPSPYPAGTYRLRLQALCDGWQPDMSSLTGLEHRTIMLEVMPAPADSESTFVRLSGRINYREEQGGSVYLRRCLRELSELVPPSPAAGDAVTGQVMTSDPAGVTVRLPDGRVGALPGGEARAVGDTVTATVLQAGVTVGHRYTARVLAAPAAGYLLTALLQPPAPPRLVQLPARLGLNDLTVGPARPQPGDTLNVLVKSCEDGVIVGIDCDRRNLRDGDGKQTTKDRPRDKNWQKRNRSGPGARPSPRRPQSATAISYSRFSLQDDS</sequence>
<evidence type="ECO:0000313" key="7">
    <source>
        <dbReference type="Proteomes" id="UP000440578"/>
    </source>
</evidence>
<dbReference type="Gene3D" id="2.40.50.140">
    <property type="entry name" value="Nucleic acid-binding proteins"/>
    <property type="match status" value="4"/>
</dbReference>
<comment type="caution">
    <text evidence="6">The sequence shown here is derived from an EMBL/GenBank/DDBJ whole genome shotgun (WGS) entry which is preliminary data.</text>
</comment>
<name>A0A6A4W9Z3_AMPAM</name>
<feature type="domain" description="S1 motif" evidence="5">
    <location>
        <begin position="19"/>
        <end position="102"/>
    </location>
</feature>
<feature type="domain" description="S1 motif" evidence="5">
    <location>
        <begin position="209"/>
        <end position="276"/>
    </location>
</feature>
<evidence type="ECO:0000256" key="1">
    <source>
        <dbReference type="ARBA" id="ARBA00004123"/>
    </source>
</evidence>
<feature type="compositionally biased region" description="Polar residues" evidence="4">
    <location>
        <begin position="910"/>
        <end position="926"/>
    </location>
</feature>
<comment type="subcellular location">
    <subcellularLocation>
        <location evidence="1">Nucleus</location>
    </subcellularLocation>
</comment>
<keyword evidence="3" id="KW-0539">Nucleus</keyword>
<dbReference type="CDD" id="cd05693">
    <property type="entry name" value="S1_Rrp5_repeat_hs1_sc1"/>
    <property type="match status" value="1"/>
</dbReference>
<dbReference type="GO" id="GO:0003723">
    <property type="term" value="F:RNA binding"/>
    <property type="evidence" value="ECO:0007669"/>
    <property type="project" value="TreeGrafter"/>
</dbReference>
<reference evidence="6 7" key="1">
    <citation type="submission" date="2019-07" db="EMBL/GenBank/DDBJ databases">
        <title>Draft genome assembly of a fouling barnacle, Amphibalanus amphitrite (Darwin, 1854): The first reference genome for Thecostraca.</title>
        <authorList>
            <person name="Kim W."/>
        </authorList>
    </citation>
    <scope>NUCLEOTIDE SEQUENCE [LARGE SCALE GENOMIC DNA]</scope>
    <source>
        <strain evidence="6">SNU_AA5</strain>
        <tissue evidence="6">Soma without cirri and trophi</tissue>
    </source>
</reference>
<dbReference type="OrthoDB" id="6378979at2759"/>
<dbReference type="InterPro" id="IPR057302">
    <property type="entry name" value="Rrp5_S1"/>
</dbReference>
<protein>
    <submittedName>
        <fullName evidence="6">Protein RRP5</fullName>
    </submittedName>
</protein>
<dbReference type="PANTHER" id="PTHR23270">
    <property type="entry name" value="PROGRAMMED CELL DEATH PROTEIN 11 PRE-RRNA PROCESSING PROTEIN RRP5"/>
    <property type="match status" value="1"/>
</dbReference>
<dbReference type="Pfam" id="PF00575">
    <property type="entry name" value="S1"/>
    <property type="match status" value="1"/>
</dbReference>
<dbReference type="InterPro" id="IPR003029">
    <property type="entry name" value="S1_domain"/>
</dbReference>
<accession>A0A6A4W9Z3</accession>
<dbReference type="Proteomes" id="UP000440578">
    <property type="component" value="Unassembled WGS sequence"/>
</dbReference>
<feature type="domain" description="S1 motif" evidence="5">
    <location>
        <begin position="381"/>
        <end position="450"/>
    </location>
</feature>